<feature type="region of interest" description="Disordered" evidence="2">
    <location>
        <begin position="143"/>
        <end position="167"/>
    </location>
</feature>
<dbReference type="RefSeq" id="WP_099435617.1">
    <property type="nucleotide sequence ID" value="NZ_CP138348.1"/>
</dbReference>
<accession>A0AAF1C6R1</accession>
<evidence type="ECO:0000256" key="1">
    <source>
        <dbReference type="SAM" id="Coils"/>
    </source>
</evidence>
<evidence type="ECO:0000256" key="2">
    <source>
        <dbReference type="SAM" id="MobiDB-lite"/>
    </source>
</evidence>
<gene>
    <name evidence="3" type="ORF">SAY89_07400</name>
</gene>
<organism evidence="3">
    <name type="scientific">Cyanobacterium aponinum AL20115</name>
    <dbReference type="NCBI Taxonomy" id="3090662"/>
    <lineage>
        <taxon>Bacteria</taxon>
        <taxon>Bacillati</taxon>
        <taxon>Cyanobacteriota</taxon>
        <taxon>Cyanophyceae</taxon>
        <taxon>Oscillatoriophycideae</taxon>
        <taxon>Chroococcales</taxon>
        <taxon>Geminocystaceae</taxon>
        <taxon>Cyanobacterium</taxon>
    </lineage>
</organism>
<protein>
    <submittedName>
        <fullName evidence="3">TIGR04376 family protein</fullName>
    </submittedName>
</protein>
<proteinExistence type="predicted"/>
<dbReference type="EMBL" id="CP138348">
    <property type="protein sequence ID" value="WPF90084.1"/>
    <property type="molecule type" value="Genomic_DNA"/>
</dbReference>
<dbReference type="AlphaFoldDB" id="A0AAF1C6R1"/>
<reference evidence="3" key="1">
    <citation type="submission" date="2023-11" db="EMBL/GenBank/DDBJ databases">
        <title>Genome sequence of Cyanobacterium aponinum BCRC AL20115.</title>
        <authorList>
            <person name="Chang H.-Y."/>
            <person name="Lin K.-M."/>
            <person name="Hsueh H.-T."/>
            <person name="Chu H.-A."/>
            <person name="Kuo C.-H."/>
        </authorList>
    </citation>
    <scope>NUCLEOTIDE SEQUENCE</scope>
    <source>
        <strain evidence="3">AL20115</strain>
    </source>
</reference>
<keyword evidence="1" id="KW-0175">Coiled coil</keyword>
<feature type="compositionally biased region" description="Low complexity" evidence="2">
    <location>
        <begin position="146"/>
        <end position="167"/>
    </location>
</feature>
<dbReference type="NCBIfam" id="TIGR04376">
    <property type="entry name" value="TIGR04376 family protein"/>
    <property type="match status" value="1"/>
</dbReference>
<feature type="coiled-coil region" evidence="1">
    <location>
        <begin position="106"/>
        <end position="140"/>
    </location>
</feature>
<feature type="coiled-coil region" evidence="1">
    <location>
        <begin position="31"/>
        <end position="65"/>
    </location>
</feature>
<evidence type="ECO:0000313" key="3">
    <source>
        <dbReference type="EMBL" id="WPF90084.1"/>
    </source>
</evidence>
<name>A0AAF1C6R1_9CHRO</name>
<dbReference type="InterPro" id="IPR030816">
    <property type="entry name" value="CHP04376"/>
</dbReference>
<sequence length="192" mass="22697">MSIFENFTNFLESKLDEFLQSNPELNLTIIAQEIKQEKEDTIGLINKLESRRKQLELDILKLVQDIKIWCERIEKAEKANRNDLAREAEERKNTLLSQGNFAWQEMEKVKNQILENNSKLINLENKEREINLKVKELEKAKQWTQSNSNTSNYNSYGSYSNSGFNNSNDDLEKKFRDWEVSVELEELKKKMS</sequence>